<feature type="signal peptide" evidence="1">
    <location>
        <begin position="1"/>
        <end position="25"/>
    </location>
</feature>
<dbReference type="EMBL" id="CAUYUJ010001708">
    <property type="protein sequence ID" value="CAK0797230.1"/>
    <property type="molecule type" value="Genomic_DNA"/>
</dbReference>
<evidence type="ECO:0000256" key="1">
    <source>
        <dbReference type="SAM" id="SignalP"/>
    </source>
</evidence>
<organism evidence="2 3">
    <name type="scientific">Prorocentrum cordatum</name>
    <dbReference type="NCBI Taxonomy" id="2364126"/>
    <lineage>
        <taxon>Eukaryota</taxon>
        <taxon>Sar</taxon>
        <taxon>Alveolata</taxon>
        <taxon>Dinophyceae</taxon>
        <taxon>Prorocentrales</taxon>
        <taxon>Prorocentraceae</taxon>
        <taxon>Prorocentrum</taxon>
    </lineage>
</organism>
<sequence length="592" mass="64890">MAYLQRRQLMALLLVSLLAGEQVAAVSSHAKTIGILGLALSAQGARNEGSTFFEMESAGRLVMHHDHARNLEHHNATHDHARSLAHHNSTTMEPGDACQEDGKGCAYCDERCQSDMLTKFSNHKEWKPCHKVEGWIACPGHKTKQFGVAGMDFLKCGKLSSNHGKRKYSLPLWKNAKGKSAGCFMELTNWQEIISGGQCLPCKWGAQVGGAPTDAVLSWLPMHGRTGAQYSVWGRSATNAVVDPAVGWRRWGTLLGRAAVAPVRRIQCWMNDHPIATSLIKVGSIIAIGALTGGAGAFVAAVAWAGVAIASNTWQTAKVLSNLNPELEGWRKAACIANEGRKWLFTIALDVATCFIPLAEAAGTNIPWPEVHEVVKEWIEGNSAIAVSIKEAINAAVADTETTIEAKIEAWITRKVQESKGWWAKVSCTGVADAKPSNWDPIGLESFQINVNDPDKYAISVRDRAGGPKPWAPLPCGRVAMEGQPLQYSCMQMRSLITREETDNMDLSTSTAERIVPAPRGVVGFDVNGAKPWPYSAYPGDDNYIGDRRMASDLDWEENQVWLDGRPRLSREAFHRMAQAYYYRALMDTWNA</sequence>
<protein>
    <recommendedName>
        <fullName evidence="4">Phospholipase B-like</fullName>
    </recommendedName>
</protein>
<keyword evidence="1" id="KW-0732">Signal</keyword>
<comment type="caution">
    <text evidence="2">The sequence shown here is derived from an EMBL/GenBank/DDBJ whole genome shotgun (WGS) entry which is preliminary data.</text>
</comment>
<name>A0ABN9PVE7_9DINO</name>
<evidence type="ECO:0000313" key="3">
    <source>
        <dbReference type="Proteomes" id="UP001189429"/>
    </source>
</evidence>
<keyword evidence="3" id="KW-1185">Reference proteome</keyword>
<dbReference type="Proteomes" id="UP001189429">
    <property type="component" value="Unassembled WGS sequence"/>
</dbReference>
<evidence type="ECO:0000313" key="2">
    <source>
        <dbReference type="EMBL" id="CAK0797230.1"/>
    </source>
</evidence>
<reference evidence="2" key="1">
    <citation type="submission" date="2023-10" db="EMBL/GenBank/DDBJ databases">
        <authorList>
            <person name="Chen Y."/>
            <person name="Shah S."/>
            <person name="Dougan E. K."/>
            <person name="Thang M."/>
            <person name="Chan C."/>
        </authorList>
    </citation>
    <scope>NUCLEOTIDE SEQUENCE [LARGE SCALE GENOMIC DNA]</scope>
</reference>
<proteinExistence type="predicted"/>
<accession>A0ABN9PVE7</accession>
<feature type="chain" id="PRO_5046216696" description="Phospholipase B-like" evidence="1">
    <location>
        <begin position="26"/>
        <end position="592"/>
    </location>
</feature>
<evidence type="ECO:0008006" key="4">
    <source>
        <dbReference type="Google" id="ProtNLM"/>
    </source>
</evidence>
<gene>
    <name evidence="2" type="ORF">PCOR1329_LOCUS6381</name>
</gene>